<keyword evidence="1" id="KW-0472">Membrane</keyword>
<feature type="transmembrane region" description="Helical" evidence="1">
    <location>
        <begin position="12"/>
        <end position="30"/>
    </location>
</feature>
<feature type="transmembrane region" description="Helical" evidence="1">
    <location>
        <begin position="95"/>
        <end position="113"/>
    </location>
</feature>
<protein>
    <submittedName>
        <fullName evidence="3">Phosphatase PAP2 family protein</fullName>
    </submittedName>
</protein>
<keyword evidence="1" id="KW-1133">Transmembrane helix</keyword>
<feature type="domain" description="Phosphatidic acid phosphatase type 2/haloperoxidase" evidence="2">
    <location>
        <begin position="13"/>
        <end position="85"/>
    </location>
</feature>
<dbReference type="Gene3D" id="1.20.144.10">
    <property type="entry name" value="Phosphatidic acid phosphatase type 2/haloperoxidase"/>
    <property type="match status" value="1"/>
</dbReference>
<accession>A0AAU7BYL4</accession>
<feature type="transmembrane region" description="Helical" evidence="1">
    <location>
        <begin position="119"/>
        <end position="138"/>
    </location>
</feature>
<keyword evidence="1" id="KW-0812">Transmembrane</keyword>
<gene>
    <name evidence="3" type="ORF">AAGW17_04900</name>
</gene>
<dbReference type="AlphaFoldDB" id="A0AAU7BYL4"/>
<sequence length="164" mass="19233">MKYLYPTLNVKGFTFPGGHMSSGVVFYCWFFANIRHALLRIIIVVILTGIGFLLIYKGYHYPVDIIASVTIGIMVIAFVYSLIREEIIHKYPFMLGALIWMSTVPMVAYLQIIDVYCFAWVWTVFWGLFGFTISWWLFYKYLELSIKITLFLQLSYNCHLNSFD</sequence>
<evidence type="ECO:0000259" key="2">
    <source>
        <dbReference type="Pfam" id="PF01569"/>
    </source>
</evidence>
<evidence type="ECO:0000256" key="1">
    <source>
        <dbReference type="SAM" id="Phobius"/>
    </source>
</evidence>
<dbReference type="KEGG" id="rof:AAGW17_04900"/>
<dbReference type="Pfam" id="PF01569">
    <property type="entry name" value="PAP2"/>
    <property type="match status" value="1"/>
</dbReference>
<proteinExistence type="predicted"/>
<name>A0AAU7BYL4_9RICK</name>
<organism evidence="3">
    <name type="scientific">Rickettsia oklahomensis</name>
    <dbReference type="NCBI Taxonomy" id="3141789"/>
    <lineage>
        <taxon>Bacteria</taxon>
        <taxon>Pseudomonadati</taxon>
        <taxon>Pseudomonadota</taxon>
        <taxon>Alphaproteobacteria</taxon>
        <taxon>Rickettsiales</taxon>
        <taxon>Rickettsiaceae</taxon>
        <taxon>Rickettsieae</taxon>
        <taxon>Rickettsia</taxon>
        <taxon>belli group</taxon>
    </lineage>
</organism>
<dbReference type="InterPro" id="IPR000326">
    <property type="entry name" value="PAP2/HPO"/>
</dbReference>
<evidence type="ECO:0000313" key="3">
    <source>
        <dbReference type="EMBL" id="XBG66264.1"/>
    </source>
</evidence>
<feature type="transmembrane region" description="Helical" evidence="1">
    <location>
        <begin position="37"/>
        <end position="59"/>
    </location>
</feature>
<dbReference type="EMBL" id="CP157197">
    <property type="protein sequence ID" value="XBG66264.1"/>
    <property type="molecule type" value="Genomic_DNA"/>
</dbReference>
<reference evidence="3" key="1">
    <citation type="submission" date="2024-05" db="EMBL/GenBank/DDBJ databases">
        <title>Characterization of a novel Rickettsia species. (Rickettsia oklahomia sp. nov.) from Amblyomma americanum ticks.</title>
        <authorList>
            <person name="Korla P.K."/>
            <person name="Karounos M."/>
            <person name="Wilson J.M."/>
            <person name="Little S.E."/>
            <person name="Qurollo B.A."/>
        </authorList>
    </citation>
    <scope>NUCLEOTIDE SEQUENCE</scope>
    <source>
        <strain evidence="3">Oklahoma-10</strain>
    </source>
</reference>
<dbReference type="InterPro" id="IPR036938">
    <property type="entry name" value="PAP2/HPO_sf"/>
</dbReference>
<dbReference type="SUPFAM" id="SSF48317">
    <property type="entry name" value="Acid phosphatase/Vanadium-dependent haloperoxidase"/>
    <property type="match status" value="1"/>
</dbReference>
<feature type="transmembrane region" description="Helical" evidence="1">
    <location>
        <begin position="65"/>
        <end position="83"/>
    </location>
</feature>
<dbReference type="RefSeq" id="WP_347938881.1">
    <property type="nucleotide sequence ID" value="NZ_CP157197.1"/>
</dbReference>